<accession>A0A2W7NLC7</accession>
<comment type="caution">
    <text evidence="3">The sequence shown here is derived from an EMBL/GenBank/DDBJ whole genome shotgun (WGS) entry which is preliminary data.</text>
</comment>
<dbReference type="Pfam" id="PF13280">
    <property type="entry name" value="WYL"/>
    <property type="match status" value="1"/>
</dbReference>
<dbReference type="Pfam" id="PF25583">
    <property type="entry name" value="WCX"/>
    <property type="match status" value="1"/>
</dbReference>
<proteinExistence type="predicted"/>
<name>A0A2W7NLC7_9RHOB</name>
<keyword evidence="3" id="KW-0238">DNA-binding</keyword>
<feature type="domain" description="WYL" evidence="1">
    <location>
        <begin position="113"/>
        <end position="172"/>
    </location>
</feature>
<dbReference type="PANTHER" id="PTHR34580">
    <property type="match status" value="1"/>
</dbReference>
<dbReference type="PROSITE" id="PS52050">
    <property type="entry name" value="WYL"/>
    <property type="match status" value="1"/>
</dbReference>
<dbReference type="InterPro" id="IPR057727">
    <property type="entry name" value="WCX_dom"/>
</dbReference>
<dbReference type="InterPro" id="IPR051534">
    <property type="entry name" value="CBASS_pafABC_assoc_protein"/>
</dbReference>
<dbReference type="InterPro" id="IPR026881">
    <property type="entry name" value="WYL_dom"/>
</dbReference>
<dbReference type="Proteomes" id="UP000248916">
    <property type="component" value="Unassembled WGS sequence"/>
</dbReference>
<dbReference type="RefSeq" id="WP_146259397.1">
    <property type="nucleotide sequence ID" value="NZ_QKZL01000004.1"/>
</dbReference>
<dbReference type="EMBL" id="QKZL01000004">
    <property type="protein sequence ID" value="PZX17484.1"/>
    <property type="molecule type" value="Genomic_DNA"/>
</dbReference>
<keyword evidence="4" id="KW-1185">Reference proteome</keyword>
<evidence type="ECO:0000259" key="2">
    <source>
        <dbReference type="Pfam" id="PF25583"/>
    </source>
</evidence>
<sequence length="283" mass="31483">MVRALIETFPHAVEVHDGPDRKRRWRLKEMLVARMRLRGAEELEALEPGITALEAQGDQREANALSSLRDGLLAALPPTAARAAEADTDAMLEAHGVAARPGPFVQIDPGMAEAVAHALKGPWLLRFSYSGRAREVEPYGILIGARHYLVAKQTGDDAVLRHFRLDRMIDVEATQTPFARDPKFRLAAHAARAFGSYQAEEEHGEVVLWFSEQAADRAADWRFHPTQSSQHFADGRLEVRFTASGWLEMAWHLLSWGDSVEVVSPDGLRMLLADPQRNGDVLL</sequence>
<organism evidence="3 4">
    <name type="scientific">Palleronia aestuarii</name>
    <dbReference type="NCBI Taxonomy" id="568105"/>
    <lineage>
        <taxon>Bacteria</taxon>
        <taxon>Pseudomonadati</taxon>
        <taxon>Pseudomonadota</taxon>
        <taxon>Alphaproteobacteria</taxon>
        <taxon>Rhodobacterales</taxon>
        <taxon>Roseobacteraceae</taxon>
        <taxon>Palleronia</taxon>
    </lineage>
</organism>
<dbReference type="OrthoDB" id="7626446at2"/>
<dbReference type="PANTHER" id="PTHR34580:SF1">
    <property type="entry name" value="PROTEIN PAFC"/>
    <property type="match status" value="1"/>
</dbReference>
<gene>
    <name evidence="3" type="ORF">LX81_01207</name>
</gene>
<evidence type="ECO:0000313" key="3">
    <source>
        <dbReference type="EMBL" id="PZX17484.1"/>
    </source>
</evidence>
<protein>
    <submittedName>
        <fullName evidence="3">Putative DNA-binding transcriptional regulator YafY</fullName>
    </submittedName>
</protein>
<feature type="domain" description="WCX" evidence="2">
    <location>
        <begin position="204"/>
        <end position="272"/>
    </location>
</feature>
<evidence type="ECO:0000259" key="1">
    <source>
        <dbReference type="Pfam" id="PF13280"/>
    </source>
</evidence>
<evidence type="ECO:0000313" key="4">
    <source>
        <dbReference type="Proteomes" id="UP000248916"/>
    </source>
</evidence>
<reference evidence="3 4" key="1">
    <citation type="submission" date="2018-06" db="EMBL/GenBank/DDBJ databases">
        <title>Genomic Encyclopedia of Archaeal and Bacterial Type Strains, Phase II (KMG-II): from individual species to whole genera.</title>
        <authorList>
            <person name="Goeker M."/>
        </authorList>
    </citation>
    <scope>NUCLEOTIDE SEQUENCE [LARGE SCALE GENOMIC DNA]</scope>
    <source>
        <strain evidence="3 4">DSM 22009</strain>
    </source>
</reference>
<dbReference type="AlphaFoldDB" id="A0A2W7NLC7"/>
<dbReference type="GO" id="GO:0003677">
    <property type="term" value="F:DNA binding"/>
    <property type="evidence" value="ECO:0007669"/>
    <property type="project" value="UniProtKB-KW"/>
</dbReference>